<accession>A0A2N5XKQ9</accession>
<evidence type="ECO:0000313" key="1">
    <source>
        <dbReference type="EMBL" id="PLW75106.1"/>
    </source>
</evidence>
<evidence type="ECO:0000313" key="2">
    <source>
        <dbReference type="Proteomes" id="UP000234881"/>
    </source>
</evidence>
<organism evidence="1 2">
    <name type="scientific">Cohaesibacter celericrescens</name>
    <dbReference type="NCBI Taxonomy" id="2067669"/>
    <lineage>
        <taxon>Bacteria</taxon>
        <taxon>Pseudomonadati</taxon>
        <taxon>Pseudomonadota</taxon>
        <taxon>Alphaproteobacteria</taxon>
        <taxon>Hyphomicrobiales</taxon>
        <taxon>Cohaesibacteraceae</taxon>
    </lineage>
</organism>
<sequence length="69" mass="8448">MFSPHRSAIFFAEMSIEITEREAKCKCEFDVKQKRFIRVFQIDCLEPTRGYRFWLFFMLNSSLLRSKTW</sequence>
<dbReference type="EMBL" id="PKUQ01000055">
    <property type="protein sequence ID" value="PLW75106.1"/>
    <property type="molecule type" value="Genomic_DNA"/>
</dbReference>
<dbReference type="AlphaFoldDB" id="A0A2N5XKQ9"/>
<keyword evidence="2" id="KW-1185">Reference proteome</keyword>
<gene>
    <name evidence="1" type="ORF">C0081_22745</name>
</gene>
<name>A0A2N5XKQ9_9HYPH</name>
<dbReference type="Proteomes" id="UP000234881">
    <property type="component" value="Unassembled WGS sequence"/>
</dbReference>
<proteinExistence type="predicted"/>
<protein>
    <submittedName>
        <fullName evidence="1">Uncharacterized protein</fullName>
    </submittedName>
</protein>
<reference evidence="1 2" key="1">
    <citation type="submission" date="2018-01" db="EMBL/GenBank/DDBJ databases">
        <title>The draft genome sequence of Cohaesibacter sp. H1304.</title>
        <authorList>
            <person name="Wang N.-N."/>
            <person name="Du Z.-J."/>
        </authorList>
    </citation>
    <scope>NUCLEOTIDE SEQUENCE [LARGE SCALE GENOMIC DNA]</scope>
    <source>
        <strain evidence="1 2">H1304</strain>
    </source>
</reference>
<comment type="caution">
    <text evidence="1">The sequence shown here is derived from an EMBL/GenBank/DDBJ whole genome shotgun (WGS) entry which is preliminary data.</text>
</comment>